<evidence type="ECO:0000313" key="1">
    <source>
        <dbReference type="EMBL" id="JAD40180.1"/>
    </source>
</evidence>
<organism evidence="1">
    <name type="scientific">Arundo donax</name>
    <name type="common">Giant reed</name>
    <name type="synonym">Donax arundinaceus</name>
    <dbReference type="NCBI Taxonomy" id="35708"/>
    <lineage>
        <taxon>Eukaryota</taxon>
        <taxon>Viridiplantae</taxon>
        <taxon>Streptophyta</taxon>
        <taxon>Embryophyta</taxon>
        <taxon>Tracheophyta</taxon>
        <taxon>Spermatophyta</taxon>
        <taxon>Magnoliopsida</taxon>
        <taxon>Liliopsida</taxon>
        <taxon>Poales</taxon>
        <taxon>Poaceae</taxon>
        <taxon>PACMAD clade</taxon>
        <taxon>Arundinoideae</taxon>
        <taxon>Arundineae</taxon>
        <taxon>Arundo</taxon>
    </lineage>
</organism>
<name>A0A0A8ZTU2_ARUDO</name>
<proteinExistence type="predicted"/>
<protein>
    <submittedName>
        <fullName evidence="1">Uncharacterized protein</fullName>
    </submittedName>
</protein>
<accession>A0A0A8ZTU2</accession>
<sequence length="36" mass="4344">MGFIMHFLYFLPMFPFTENLKRKENFLLLSSSYPSP</sequence>
<dbReference type="AlphaFoldDB" id="A0A0A8ZTU2"/>
<reference evidence="1" key="2">
    <citation type="journal article" date="2015" name="Data Brief">
        <title>Shoot transcriptome of the giant reed, Arundo donax.</title>
        <authorList>
            <person name="Barrero R.A."/>
            <person name="Guerrero F.D."/>
            <person name="Moolhuijzen P."/>
            <person name="Goolsby J.A."/>
            <person name="Tidwell J."/>
            <person name="Bellgard S.E."/>
            <person name="Bellgard M.I."/>
        </authorList>
    </citation>
    <scope>NUCLEOTIDE SEQUENCE</scope>
    <source>
        <tissue evidence="1">Shoot tissue taken approximately 20 cm above the soil surface</tissue>
    </source>
</reference>
<reference evidence="1" key="1">
    <citation type="submission" date="2014-09" db="EMBL/GenBank/DDBJ databases">
        <authorList>
            <person name="Magalhaes I.L.F."/>
            <person name="Oliveira U."/>
            <person name="Santos F.R."/>
            <person name="Vidigal T.H.D.A."/>
            <person name="Brescovit A.D."/>
            <person name="Santos A.J."/>
        </authorList>
    </citation>
    <scope>NUCLEOTIDE SEQUENCE</scope>
    <source>
        <tissue evidence="1">Shoot tissue taken approximately 20 cm above the soil surface</tissue>
    </source>
</reference>
<dbReference type="EMBL" id="GBRH01257715">
    <property type="protein sequence ID" value="JAD40180.1"/>
    <property type="molecule type" value="Transcribed_RNA"/>
</dbReference>